<organism evidence="1 2">
    <name type="scientific">Glycine soja</name>
    <name type="common">Wild soybean</name>
    <dbReference type="NCBI Taxonomy" id="3848"/>
    <lineage>
        <taxon>Eukaryota</taxon>
        <taxon>Viridiplantae</taxon>
        <taxon>Streptophyta</taxon>
        <taxon>Embryophyta</taxon>
        <taxon>Tracheophyta</taxon>
        <taxon>Spermatophyta</taxon>
        <taxon>Magnoliopsida</taxon>
        <taxon>eudicotyledons</taxon>
        <taxon>Gunneridae</taxon>
        <taxon>Pentapetalae</taxon>
        <taxon>rosids</taxon>
        <taxon>fabids</taxon>
        <taxon>Fabales</taxon>
        <taxon>Fabaceae</taxon>
        <taxon>Papilionoideae</taxon>
        <taxon>50 kb inversion clade</taxon>
        <taxon>NPAAA clade</taxon>
        <taxon>indigoferoid/millettioid clade</taxon>
        <taxon>Phaseoleae</taxon>
        <taxon>Glycine</taxon>
        <taxon>Glycine subgen. Soja</taxon>
    </lineage>
</organism>
<evidence type="ECO:0000313" key="1">
    <source>
        <dbReference type="EMBL" id="RZB73647.1"/>
    </source>
</evidence>
<proteinExistence type="predicted"/>
<name>A0A445HIS2_GLYSO</name>
<sequence>MIKLPDFRDSVSTLEKELCCLKVKRDEIVSKMDENRENFTTVCLEFQREK</sequence>
<gene>
    <name evidence="1" type="ORF">D0Y65_033009</name>
</gene>
<protein>
    <submittedName>
        <fullName evidence="1">Uncharacterized protein</fullName>
    </submittedName>
</protein>
<accession>A0A445HIS2</accession>
<dbReference type="Proteomes" id="UP000289340">
    <property type="component" value="Chromosome 12"/>
</dbReference>
<dbReference type="EMBL" id="QZWG01000012">
    <property type="protein sequence ID" value="RZB73647.1"/>
    <property type="molecule type" value="Genomic_DNA"/>
</dbReference>
<comment type="caution">
    <text evidence="1">The sequence shown here is derived from an EMBL/GenBank/DDBJ whole genome shotgun (WGS) entry which is preliminary data.</text>
</comment>
<dbReference type="EMBL" id="QZWG01000012">
    <property type="protein sequence ID" value="RZB73646.1"/>
    <property type="molecule type" value="Genomic_DNA"/>
</dbReference>
<evidence type="ECO:0000313" key="2">
    <source>
        <dbReference type="Proteomes" id="UP000289340"/>
    </source>
</evidence>
<keyword evidence="2" id="KW-1185">Reference proteome</keyword>
<dbReference type="AlphaFoldDB" id="A0A445HIS2"/>
<reference evidence="1 2" key="1">
    <citation type="submission" date="2018-09" db="EMBL/GenBank/DDBJ databases">
        <title>A high-quality reference genome of wild soybean provides a powerful tool to mine soybean genomes.</title>
        <authorList>
            <person name="Xie M."/>
            <person name="Chung C.Y.L."/>
            <person name="Li M.-W."/>
            <person name="Wong F.-L."/>
            <person name="Chan T.-F."/>
            <person name="Lam H.-M."/>
        </authorList>
    </citation>
    <scope>NUCLEOTIDE SEQUENCE [LARGE SCALE GENOMIC DNA]</scope>
    <source>
        <strain evidence="2">cv. W05</strain>
        <tissue evidence="1">Hypocotyl of etiolated seedlings</tissue>
    </source>
</reference>